<dbReference type="SUPFAM" id="SSF110849">
    <property type="entry name" value="ParB/Sulfiredoxin"/>
    <property type="match status" value="1"/>
</dbReference>
<dbReference type="Proteomes" id="UP000318582">
    <property type="component" value="Unassembled WGS sequence"/>
</dbReference>
<name>A0A507E509_9FUNG</name>
<proteinExistence type="predicted"/>
<keyword evidence="2" id="KW-1185">Reference proteome</keyword>
<sequence>MVATLTESVEVYNMQSINGSKKQAVKPAACETRQEVSPAPAPETASIAQLPPTSLIPHESTNPTHLALLLTYLSSIPPETPVPLPVVTKSFPHVILDGHHRVAAACALNLRTIPVWVVDDEVESEDVRVVVADEVRCFDTKCGERVLLKTVATLARSGVNVFGVKGTRHVVCGPSGDIRLLEEVTPRLAWQKWIMDGSGGVLSPDPLR</sequence>
<dbReference type="InterPro" id="IPR036086">
    <property type="entry name" value="ParB/Sulfiredoxin_sf"/>
</dbReference>
<evidence type="ECO:0008006" key="3">
    <source>
        <dbReference type="Google" id="ProtNLM"/>
    </source>
</evidence>
<accession>A0A507E509</accession>
<protein>
    <recommendedName>
        <fullName evidence="3">ParB/Sulfiredoxin domain-containing protein</fullName>
    </recommendedName>
</protein>
<comment type="caution">
    <text evidence="1">The sequence shown here is derived from an EMBL/GenBank/DDBJ whole genome shotgun (WGS) entry which is preliminary data.</text>
</comment>
<dbReference type="Gene3D" id="3.90.1530.10">
    <property type="entry name" value="Conserved hypothetical protein from pyrococcus furiosus pfu- 392566-001, ParB domain"/>
    <property type="match status" value="1"/>
</dbReference>
<dbReference type="EMBL" id="QEAQ01000028">
    <property type="protein sequence ID" value="TPX59153.1"/>
    <property type="molecule type" value="Genomic_DNA"/>
</dbReference>
<gene>
    <name evidence="1" type="ORF">PhCBS80983_g02656</name>
</gene>
<reference evidence="1 2" key="1">
    <citation type="journal article" date="2019" name="Sci. Rep.">
        <title>Comparative genomics of chytrid fungi reveal insights into the obligate biotrophic and pathogenic lifestyle of Synchytrium endobioticum.</title>
        <authorList>
            <person name="van de Vossenberg B.T.L.H."/>
            <person name="Warris S."/>
            <person name="Nguyen H.D.T."/>
            <person name="van Gent-Pelzer M.P.E."/>
            <person name="Joly D.L."/>
            <person name="van de Geest H.C."/>
            <person name="Bonants P.J.M."/>
            <person name="Smith D.S."/>
            <person name="Levesque C.A."/>
            <person name="van der Lee T.A.J."/>
        </authorList>
    </citation>
    <scope>NUCLEOTIDE SEQUENCE [LARGE SCALE GENOMIC DNA]</scope>
    <source>
        <strain evidence="1 2">CBS 809.83</strain>
    </source>
</reference>
<evidence type="ECO:0000313" key="1">
    <source>
        <dbReference type="EMBL" id="TPX59153.1"/>
    </source>
</evidence>
<dbReference type="AlphaFoldDB" id="A0A507E509"/>
<organism evidence="1 2">
    <name type="scientific">Powellomyces hirtus</name>
    <dbReference type="NCBI Taxonomy" id="109895"/>
    <lineage>
        <taxon>Eukaryota</taxon>
        <taxon>Fungi</taxon>
        <taxon>Fungi incertae sedis</taxon>
        <taxon>Chytridiomycota</taxon>
        <taxon>Chytridiomycota incertae sedis</taxon>
        <taxon>Chytridiomycetes</taxon>
        <taxon>Spizellomycetales</taxon>
        <taxon>Powellomycetaceae</taxon>
        <taxon>Powellomyces</taxon>
    </lineage>
</organism>
<evidence type="ECO:0000313" key="2">
    <source>
        <dbReference type="Proteomes" id="UP000318582"/>
    </source>
</evidence>